<evidence type="ECO:0000256" key="8">
    <source>
        <dbReference type="ARBA" id="ARBA00023054"/>
    </source>
</evidence>
<dbReference type="InterPro" id="IPR000719">
    <property type="entry name" value="Prot_kinase_dom"/>
</dbReference>
<evidence type="ECO:0000256" key="12">
    <source>
        <dbReference type="ARBA" id="ARBA00037982"/>
    </source>
</evidence>
<gene>
    <name evidence="22" type="primary">LOC105986938</name>
</gene>
<keyword evidence="5 14" id="KW-0418">Kinase</keyword>
<dbReference type="InterPro" id="IPR011009">
    <property type="entry name" value="Kinase-like_dom_sf"/>
</dbReference>
<dbReference type="PROSITE" id="PS00108">
    <property type="entry name" value="PROTEIN_KINASE_ST"/>
    <property type="match status" value="1"/>
</dbReference>
<dbReference type="GO" id="GO:0051321">
    <property type="term" value="P:meiotic cell cycle"/>
    <property type="evidence" value="ECO:0007669"/>
    <property type="project" value="UniProtKB-KW"/>
</dbReference>
<keyword evidence="7 17" id="KW-0460">Magnesium</keyword>
<keyword evidence="8" id="KW-0175">Coiled coil</keyword>
<keyword evidence="2 14" id="KW-0808">Transferase</keyword>
<evidence type="ECO:0000259" key="20">
    <source>
        <dbReference type="PROSITE" id="PS50011"/>
    </source>
</evidence>
<dbReference type="SMART" id="SM00220">
    <property type="entry name" value="S_TKc"/>
    <property type="match status" value="1"/>
</dbReference>
<dbReference type="PROSITE" id="PS50011">
    <property type="entry name" value="PROTEIN_KINASE_DOM"/>
    <property type="match status" value="1"/>
</dbReference>
<protein>
    <recommendedName>
        <fullName evidence="14">Wee1-like protein kinase</fullName>
        <ecNumber evidence="14">2.7.10.2</ecNumber>
    </recommendedName>
</protein>
<dbReference type="SUPFAM" id="SSF56112">
    <property type="entry name" value="Protein kinase-like (PK-like)"/>
    <property type="match status" value="1"/>
</dbReference>
<organism evidence="21 22">
    <name type="scientific">Dipodomys ordii</name>
    <name type="common">Ord's kangaroo rat</name>
    <dbReference type="NCBI Taxonomy" id="10020"/>
    <lineage>
        <taxon>Eukaryota</taxon>
        <taxon>Metazoa</taxon>
        <taxon>Chordata</taxon>
        <taxon>Craniata</taxon>
        <taxon>Vertebrata</taxon>
        <taxon>Euteleostomi</taxon>
        <taxon>Mammalia</taxon>
        <taxon>Eutheria</taxon>
        <taxon>Euarchontoglires</taxon>
        <taxon>Glires</taxon>
        <taxon>Rodentia</taxon>
        <taxon>Castorimorpha</taxon>
        <taxon>Heteromyidae</taxon>
        <taxon>Dipodomyinae</taxon>
        <taxon>Dipodomys</taxon>
    </lineage>
</organism>
<feature type="region of interest" description="Disordered" evidence="19">
    <location>
        <begin position="23"/>
        <end position="99"/>
    </location>
</feature>
<sequence>MDHRGVNKELNLKLSSFICEEETGKEMQKATQENTQTQSQSLKKGEAQDLEPPGTPVQVVCEVDTSQKRDKGSPDLIPHTPKSDLPTFPMTPPRPDNKRKLLLCDNLSTPRKQRNKLAFYARENVPSSSSKYLKITTTPLNNEVTSMDLVNINPFTPQSFRKRLLQSTSKRKYCNPEEIEAEKDKKERLLPMKSILQQINMASRYETEFFEIEKIGVGAFGTVYKCIKKLDGCVYAIKCSKKTFSDVSSENLDLHEVYAHAVLGHHPNVVRYYSSWTEGDYVIIQNEYCNGGSLQVAVSQNTKSGSHFQESNLKDILHQISLGLKYIHSAGMVHLDIKPSNIFICHNMQNVSFEGPEEVENEDDWFLSASVIYKIGDLGHVTSIRKPKVEEGDSCFLANEILQENYEHLPKADIFALGLTIAAAAGASLPAAGDEWYHIRKGNIPYIPQELSDDFCNLLKKMIHTDPQERPSATALSRSQVLWPLFAETAELQQQLNLEKSKIATLEKKLREAQQTQFPQDDSEDWGPQKNKKQKTSTGEEDFTGEESFT</sequence>
<evidence type="ECO:0000256" key="2">
    <source>
        <dbReference type="ARBA" id="ARBA00022679"/>
    </source>
</evidence>
<dbReference type="GO" id="GO:0005737">
    <property type="term" value="C:cytoplasm"/>
    <property type="evidence" value="ECO:0007669"/>
    <property type="project" value="TreeGrafter"/>
</dbReference>
<evidence type="ECO:0000256" key="19">
    <source>
        <dbReference type="SAM" id="MobiDB-lite"/>
    </source>
</evidence>
<dbReference type="Gene3D" id="1.10.510.10">
    <property type="entry name" value="Transferase(Phosphotransferase) domain 1"/>
    <property type="match status" value="1"/>
</dbReference>
<feature type="compositionally biased region" description="Acidic residues" evidence="19">
    <location>
        <begin position="539"/>
        <end position="550"/>
    </location>
</feature>
<evidence type="ECO:0000256" key="4">
    <source>
        <dbReference type="ARBA" id="ARBA00022741"/>
    </source>
</evidence>
<evidence type="ECO:0000256" key="3">
    <source>
        <dbReference type="ARBA" id="ARBA00022723"/>
    </source>
</evidence>
<dbReference type="Pfam" id="PF00069">
    <property type="entry name" value="Pkinase"/>
    <property type="match status" value="1"/>
</dbReference>
<dbReference type="InterPro" id="IPR008271">
    <property type="entry name" value="Ser/Thr_kinase_AS"/>
</dbReference>
<dbReference type="GO" id="GO:0005634">
    <property type="term" value="C:nucleus"/>
    <property type="evidence" value="ECO:0007669"/>
    <property type="project" value="UniProtKB-SubCell"/>
</dbReference>
<comment type="similarity">
    <text evidence="12">Belongs to the protein kinase superfamily. Ser/Thr protein kinase family. GCN2 subfamily.</text>
</comment>
<dbReference type="EC" id="2.7.10.2" evidence="14"/>
<feature type="binding site" evidence="16">
    <location>
        <begin position="215"/>
        <end position="223"/>
    </location>
    <ligand>
        <name>ATP</name>
        <dbReference type="ChEBI" id="CHEBI:30616"/>
    </ligand>
</feature>
<evidence type="ECO:0000256" key="9">
    <source>
        <dbReference type="ARBA" id="ARBA00023137"/>
    </source>
</evidence>
<evidence type="ECO:0000256" key="18">
    <source>
        <dbReference type="PROSITE-ProRule" id="PRU10141"/>
    </source>
</evidence>
<evidence type="ECO:0000256" key="15">
    <source>
        <dbReference type="PIRSR" id="PIRSR037281-1"/>
    </source>
</evidence>
<comment type="subcellular location">
    <subcellularLocation>
        <location evidence="1 14">Nucleus</location>
    </subcellularLocation>
</comment>
<keyword evidence="6 14" id="KW-0067">ATP-binding</keyword>
<dbReference type="InterPro" id="IPR017441">
    <property type="entry name" value="Protein_kinase_ATP_BS"/>
</dbReference>
<dbReference type="PANTHER" id="PTHR11042:SF75">
    <property type="entry name" value="WEE1-LIKE PROTEIN KINASE 2"/>
    <property type="match status" value="1"/>
</dbReference>
<keyword evidence="4 14" id="KW-0547">Nucleotide-binding</keyword>
<evidence type="ECO:0000256" key="10">
    <source>
        <dbReference type="ARBA" id="ARBA00023242"/>
    </source>
</evidence>
<dbReference type="GO" id="GO:0004715">
    <property type="term" value="F:non-membrane spanning protein tyrosine kinase activity"/>
    <property type="evidence" value="ECO:0007669"/>
    <property type="project" value="UniProtKB-UniRule"/>
</dbReference>
<dbReference type="Proteomes" id="UP000081671">
    <property type="component" value="Unplaced"/>
</dbReference>
<feature type="binding site" evidence="17">
    <location>
        <position position="377"/>
    </location>
    <ligand>
        <name>Mg(2+)</name>
        <dbReference type="ChEBI" id="CHEBI:18420"/>
        <label>1</label>
    </ligand>
</feature>
<dbReference type="InterPro" id="IPR017164">
    <property type="entry name" value="Wee1-like_protein_kinase"/>
</dbReference>
<dbReference type="AlphaFoldDB" id="A0A1S3FBX0"/>
<dbReference type="RefSeq" id="XP_012873524.1">
    <property type="nucleotide sequence ID" value="XM_013018070.1"/>
</dbReference>
<evidence type="ECO:0000256" key="5">
    <source>
        <dbReference type="ARBA" id="ARBA00022777"/>
    </source>
</evidence>
<evidence type="ECO:0000256" key="16">
    <source>
        <dbReference type="PIRSR" id="PIRSR037281-2"/>
    </source>
</evidence>
<feature type="binding site" evidence="16 18">
    <location>
        <position position="238"/>
    </location>
    <ligand>
        <name>ATP</name>
        <dbReference type="ChEBI" id="CHEBI:30616"/>
    </ligand>
</feature>
<comment type="similarity">
    <text evidence="14">Belongs to the protein kinase superfamily. Ser/Thr protein kinase family. WEE1 subfamily.</text>
</comment>
<keyword evidence="10 14" id="KW-0539">Nucleus</keyword>
<feature type="active site" description="Proton acceptor" evidence="15">
    <location>
        <position position="336"/>
    </location>
</feature>
<keyword evidence="21" id="KW-1185">Reference proteome</keyword>
<feature type="binding site" evidence="17">
    <location>
        <position position="341"/>
    </location>
    <ligand>
        <name>Mg(2+)</name>
        <dbReference type="ChEBI" id="CHEBI:18420"/>
        <label>1</label>
    </ligand>
</feature>
<comment type="cofactor">
    <cofactor evidence="17">
        <name>Mg(2+)</name>
        <dbReference type="ChEBI" id="CHEBI:18420"/>
    </cofactor>
    <text evidence="17">Binds 2 magnesium ions per subunit.</text>
</comment>
<feature type="region of interest" description="Disordered" evidence="19">
    <location>
        <begin position="511"/>
        <end position="550"/>
    </location>
</feature>
<dbReference type="GeneID" id="105986938"/>
<evidence type="ECO:0000256" key="1">
    <source>
        <dbReference type="ARBA" id="ARBA00004123"/>
    </source>
</evidence>
<keyword evidence="9 14" id="KW-0829">Tyrosine-protein kinase</keyword>
<evidence type="ECO:0000256" key="13">
    <source>
        <dbReference type="ARBA" id="ARBA00051942"/>
    </source>
</evidence>
<accession>A0A1S3FBX0</accession>
<dbReference type="FunFam" id="1.10.510.10:FF:000217">
    <property type="entry name" value="Wee1-like protein kinase"/>
    <property type="match status" value="1"/>
</dbReference>
<dbReference type="GO" id="GO:0000287">
    <property type="term" value="F:magnesium ion binding"/>
    <property type="evidence" value="ECO:0007669"/>
    <property type="project" value="InterPro"/>
</dbReference>
<dbReference type="FunFam" id="3.30.200.20:FF:000115">
    <property type="entry name" value="Wee1-like kinase 2"/>
    <property type="match status" value="1"/>
</dbReference>
<dbReference type="PIRSF" id="PIRSF037281">
    <property type="entry name" value="Wee1-like_protein_kinase"/>
    <property type="match status" value="1"/>
</dbReference>
<dbReference type="GO" id="GO:0000278">
    <property type="term" value="P:mitotic cell cycle"/>
    <property type="evidence" value="ECO:0007669"/>
    <property type="project" value="InterPro"/>
</dbReference>
<evidence type="ECO:0000313" key="22">
    <source>
        <dbReference type="RefSeq" id="XP_012873524.1"/>
    </source>
</evidence>
<name>A0A1S3FBX0_DIPOR</name>
<dbReference type="InterPro" id="IPR050339">
    <property type="entry name" value="CC_SR_Kinase"/>
</dbReference>
<feature type="compositionally biased region" description="Polar residues" evidence="19">
    <location>
        <begin position="29"/>
        <end position="42"/>
    </location>
</feature>
<comment type="catalytic activity">
    <reaction evidence="13">
        <text>L-tyrosyl-[protein] + ATP = O-phospho-L-tyrosyl-[protein] + ADP + H(+)</text>
        <dbReference type="Rhea" id="RHEA:10596"/>
        <dbReference type="Rhea" id="RHEA-COMP:10136"/>
        <dbReference type="Rhea" id="RHEA-COMP:20101"/>
        <dbReference type="ChEBI" id="CHEBI:15378"/>
        <dbReference type="ChEBI" id="CHEBI:30616"/>
        <dbReference type="ChEBI" id="CHEBI:46858"/>
        <dbReference type="ChEBI" id="CHEBI:61978"/>
        <dbReference type="ChEBI" id="CHEBI:456216"/>
        <dbReference type="EC" id="2.7.10.2"/>
    </reaction>
    <physiologicalReaction direction="left-to-right" evidence="13">
        <dbReference type="Rhea" id="RHEA:10597"/>
    </physiologicalReaction>
</comment>
<dbReference type="Gene3D" id="3.30.200.20">
    <property type="entry name" value="Phosphorylase Kinase, domain 1"/>
    <property type="match status" value="1"/>
</dbReference>
<proteinExistence type="inferred from homology"/>
<evidence type="ECO:0000313" key="21">
    <source>
        <dbReference type="Proteomes" id="UP000081671"/>
    </source>
</evidence>
<dbReference type="OrthoDB" id="5337378at2759"/>
<evidence type="ECO:0000256" key="17">
    <source>
        <dbReference type="PIRSR" id="PIRSR037281-3"/>
    </source>
</evidence>
<keyword evidence="11" id="KW-0469">Meiosis</keyword>
<keyword evidence="3 14" id="KW-0479">Metal-binding</keyword>
<evidence type="ECO:0000256" key="6">
    <source>
        <dbReference type="ARBA" id="ARBA00022840"/>
    </source>
</evidence>
<dbReference type="PANTHER" id="PTHR11042">
    <property type="entry name" value="EUKARYOTIC TRANSLATION INITIATION FACTOR 2-ALPHA KINASE EIF2-ALPHA KINASE -RELATED"/>
    <property type="match status" value="1"/>
</dbReference>
<dbReference type="KEGG" id="dord:105986938"/>
<evidence type="ECO:0000256" key="14">
    <source>
        <dbReference type="PIRNR" id="PIRNR037281"/>
    </source>
</evidence>
<dbReference type="GO" id="GO:0005524">
    <property type="term" value="F:ATP binding"/>
    <property type="evidence" value="ECO:0007669"/>
    <property type="project" value="UniProtKB-UniRule"/>
</dbReference>
<dbReference type="GO" id="GO:0060631">
    <property type="term" value="P:regulation of meiosis I"/>
    <property type="evidence" value="ECO:0007669"/>
    <property type="project" value="TreeGrafter"/>
</dbReference>
<dbReference type="InParanoid" id="A0A1S3FBX0"/>
<evidence type="ECO:0000256" key="11">
    <source>
        <dbReference type="ARBA" id="ARBA00023254"/>
    </source>
</evidence>
<dbReference type="PROSITE" id="PS00107">
    <property type="entry name" value="PROTEIN_KINASE_ATP"/>
    <property type="match status" value="1"/>
</dbReference>
<reference evidence="22" key="1">
    <citation type="submission" date="2025-08" db="UniProtKB">
        <authorList>
            <consortium name="RefSeq"/>
        </authorList>
    </citation>
    <scope>IDENTIFICATION</scope>
    <source>
        <tissue evidence="22">Kidney</tissue>
    </source>
</reference>
<evidence type="ECO:0000256" key="7">
    <source>
        <dbReference type="ARBA" id="ARBA00022842"/>
    </source>
</evidence>
<feature type="domain" description="Protein kinase" evidence="20">
    <location>
        <begin position="209"/>
        <end position="486"/>
    </location>
</feature>